<protein>
    <submittedName>
        <fullName evidence="3">Integral membrane protein</fullName>
    </submittedName>
</protein>
<keyword evidence="1" id="KW-0472">Membrane</keyword>
<feature type="domain" description="DUF3592" evidence="2">
    <location>
        <begin position="74"/>
        <end position="149"/>
    </location>
</feature>
<dbReference type="eggNOG" id="ENOG50337IH">
    <property type="taxonomic scope" value="Bacteria"/>
</dbReference>
<evidence type="ECO:0000259" key="2">
    <source>
        <dbReference type="Pfam" id="PF12158"/>
    </source>
</evidence>
<name>B0RBR0_CLASE</name>
<accession>B0RBR0</accession>
<feature type="transmembrane region" description="Helical" evidence="1">
    <location>
        <begin position="34"/>
        <end position="56"/>
    </location>
</feature>
<dbReference type="Pfam" id="PF12158">
    <property type="entry name" value="DUF3592"/>
    <property type="match status" value="1"/>
</dbReference>
<keyword evidence="1" id="KW-1133">Transmembrane helix</keyword>
<proteinExistence type="predicted"/>
<evidence type="ECO:0000313" key="4">
    <source>
        <dbReference type="Proteomes" id="UP000001318"/>
    </source>
</evidence>
<dbReference type="HOGENOM" id="CLU_688299_0_0_11"/>
<evidence type="ECO:0000256" key="1">
    <source>
        <dbReference type="SAM" id="Phobius"/>
    </source>
</evidence>
<dbReference type="AlphaFoldDB" id="B0RBR0"/>
<keyword evidence="1" id="KW-0812">Transmembrane</keyword>
<dbReference type="InterPro" id="IPR021994">
    <property type="entry name" value="DUF3592"/>
</dbReference>
<gene>
    <name evidence="3" type="ordered locus">CMS0340</name>
</gene>
<sequence length="400" mass="42069">MQRSRVPRGGPVHRGNGTIMRASRLFSTRPALRGLLLCVVGALITGSGILGIVSALHQGDVRDALTDGAGVTAEGTLTEVVTLHSSTHRTRYSDTEHCPRYAFTAADGSRQTVLDRTQCSDRADDFTTGSTIPVLYDPADPKVAIIDTPGARGSSRSGLLFAIPMTLLGLGLLIAAPSAVRRARRNRAAEDAARAEMPVLGGEPTAYPEVAAAAAVASAAGTGSETDVSVTERFARRVASGLDGTPFMVEPCPDGFRVGFALADARWWSILQYSDVRDSITYTVRVDERKNRFRIDDTLRTLSWSAGATGMVPRLGVSSSIRSGRIRYGRIIQLGLDPGGVLTAFSPDAERARIVETGRSLGLRPGAGRSTLIGLWAAGGAIGLCIIGASTALLIIALTG</sequence>
<dbReference type="Proteomes" id="UP000001318">
    <property type="component" value="Chromosome"/>
</dbReference>
<evidence type="ECO:0000313" key="3">
    <source>
        <dbReference type="EMBL" id="CAQ00461.1"/>
    </source>
</evidence>
<feature type="transmembrane region" description="Helical" evidence="1">
    <location>
        <begin position="159"/>
        <end position="180"/>
    </location>
</feature>
<organism evidence="3 4">
    <name type="scientific">Clavibacter sepedonicus</name>
    <name type="common">Clavibacter michiganensis subsp. sepedonicus</name>
    <dbReference type="NCBI Taxonomy" id="31964"/>
    <lineage>
        <taxon>Bacteria</taxon>
        <taxon>Bacillati</taxon>
        <taxon>Actinomycetota</taxon>
        <taxon>Actinomycetes</taxon>
        <taxon>Micrococcales</taxon>
        <taxon>Microbacteriaceae</taxon>
        <taxon>Clavibacter</taxon>
    </lineage>
</organism>
<dbReference type="EMBL" id="AM849034">
    <property type="protein sequence ID" value="CAQ00461.1"/>
    <property type="molecule type" value="Genomic_DNA"/>
</dbReference>
<reference evidence="3 4" key="1">
    <citation type="journal article" date="2008" name="J. Bacteriol.">
        <title>Genome of the actinomycete plant pathogen Clavibacter michiganensis subsp. sepedonicus suggests recent niche adaptation.</title>
        <authorList>
            <person name="Bentley S.D."/>
            <person name="Corton C."/>
            <person name="Brown S.E."/>
            <person name="Barron A."/>
            <person name="Clark L."/>
            <person name="Doggett J."/>
            <person name="Harris B."/>
            <person name="Ormond D."/>
            <person name="Quail M.A."/>
            <person name="May G."/>
            <person name="Francis D."/>
            <person name="Knudson D."/>
            <person name="Parkhill J."/>
            <person name="Ishimaru C.A."/>
        </authorList>
    </citation>
    <scope>NUCLEOTIDE SEQUENCE [LARGE SCALE GENOMIC DNA]</scope>
    <source>
        <strain evidence="4">ATCC 33113 / DSM 20744 / JCM 9667 / LMG 2889 / ICMP 2535 / C-1</strain>
    </source>
</reference>
<feature type="transmembrane region" description="Helical" evidence="1">
    <location>
        <begin position="373"/>
        <end position="398"/>
    </location>
</feature>
<dbReference type="KEGG" id="cms:CMS0340"/>
<keyword evidence="4" id="KW-1185">Reference proteome</keyword>